<dbReference type="Gene3D" id="1.20.1410.10">
    <property type="entry name" value="I/LWEQ domain"/>
    <property type="match status" value="1"/>
</dbReference>
<dbReference type="InterPro" id="IPR026907">
    <property type="entry name" value="GCIP-like"/>
</dbReference>
<keyword evidence="4" id="KW-0963">Cytoplasm</keyword>
<dbReference type="Pfam" id="PF20936">
    <property type="entry name" value="GCIP_C"/>
    <property type="match status" value="1"/>
</dbReference>
<dbReference type="InterPro" id="IPR049318">
    <property type="entry name" value="GCIP_C"/>
</dbReference>
<keyword evidence="10" id="KW-1185">Reference proteome</keyword>
<dbReference type="PANTHER" id="PTHR15492:SF1">
    <property type="entry name" value="CYCLIN-D1-BINDING PROTEIN 1"/>
    <property type="match status" value="1"/>
</dbReference>
<accession>A0ABY7EU35</accession>
<evidence type="ECO:0000313" key="9">
    <source>
        <dbReference type="EMBL" id="WAR13365.1"/>
    </source>
</evidence>
<proteinExistence type="inferred from homology"/>
<evidence type="ECO:0000256" key="4">
    <source>
        <dbReference type="ARBA" id="ARBA00022490"/>
    </source>
</evidence>
<evidence type="ECO:0000259" key="7">
    <source>
        <dbReference type="Pfam" id="PF13324"/>
    </source>
</evidence>
<gene>
    <name evidence="9" type="ORF">MAR_027545</name>
</gene>
<feature type="domain" description="Cyclin-D1-binding protein 1-like N-terminal" evidence="7">
    <location>
        <begin position="27"/>
        <end position="162"/>
    </location>
</feature>
<protein>
    <submittedName>
        <fullName evidence="9">CCDB1-like protein</fullName>
    </submittedName>
</protein>
<dbReference type="PANTHER" id="PTHR15492">
    <property type="entry name" value="CYCLIN D1-BINDING PROTEIN 1"/>
    <property type="match status" value="1"/>
</dbReference>
<evidence type="ECO:0000256" key="2">
    <source>
        <dbReference type="ARBA" id="ARBA00004496"/>
    </source>
</evidence>
<dbReference type="Gene3D" id="1.20.1420.10">
    <property type="entry name" value="Talin, central domain"/>
    <property type="match status" value="1"/>
</dbReference>
<dbReference type="InterPro" id="IPR049317">
    <property type="entry name" value="GCIP-like_N"/>
</dbReference>
<keyword evidence="5" id="KW-0539">Nucleus</keyword>
<keyword evidence="6" id="KW-0131">Cell cycle</keyword>
<feature type="domain" description="Cyclin-D1-binding protein 1-like C-terminal" evidence="8">
    <location>
        <begin position="168"/>
        <end position="273"/>
    </location>
</feature>
<organism evidence="9 10">
    <name type="scientific">Mya arenaria</name>
    <name type="common">Soft-shell clam</name>
    <dbReference type="NCBI Taxonomy" id="6604"/>
    <lineage>
        <taxon>Eukaryota</taxon>
        <taxon>Metazoa</taxon>
        <taxon>Spiralia</taxon>
        <taxon>Lophotrochozoa</taxon>
        <taxon>Mollusca</taxon>
        <taxon>Bivalvia</taxon>
        <taxon>Autobranchia</taxon>
        <taxon>Heteroconchia</taxon>
        <taxon>Euheterodonta</taxon>
        <taxon>Imparidentia</taxon>
        <taxon>Neoheterodontei</taxon>
        <taxon>Myida</taxon>
        <taxon>Myoidea</taxon>
        <taxon>Myidae</taxon>
        <taxon>Mya</taxon>
    </lineage>
</organism>
<dbReference type="EMBL" id="CP111019">
    <property type="protein sequence ID" value="WAR13365.1"/>
    <property type="molecule type" value="Genomic_DNA"/>
</dbReference>
<evidence type="ECO:0000313" key="10">
    <source>
        <dbReference type="Proteomes" id="UP001164746"/>
    </source>
</evidence>
<dbReference type="Proteomes" id="UP001164746">
    <property type="component" value="Chromosome 8"/>
</dbReference>
<evidence type="ECO:0000259" key="8">
    <source>
        <dbReference type="Pfam" id="PF20936"/>
    </source>
</evidence>
<comment type="similarity">
    <text evidence="3">Belongs to the CCNDBP1 family.</text>
</comment>
<evidence type="ECO:0000256" key="3">
    <source>
        <dbReference type="ARBA" id="ARBA00008940"/>
    </source>
</evidence>
<reference evidence="9" key="1">
    <citation type="submission" date="2022-11" db="EMBL/GenBank/DDBJ databases">
        <title>Centuries of genome instability and evolution in soft-shell clam transmissible cancer (bioRxiv).</title>
        <authorList>
            <person name="Hart S.F.M."/>
            <person name="Yonemitsu M.A."/>
            <person name="Giersch R.M."/>
            <person name="Beal B.F."/>
            <person name="Arriagada G."/>
            <person name="Davis B.W."/>
            <person name="Ostrander E.A."/>
            <person name="Goff S.P."/>
            <person name="Metzger M.J."/>
        </authorList>
    </citation>
    <scope>NUCLEOTIDE SEQUENCE</scope>
    <source>
        <strain evidence="9">MELC-2E11</strain>
        <tissue evidence="9">Siphon/mantle</tissue>
    </source>
</reference>
<evidence type="ECO:0000256" key="1">
    <source>
        <dbReference type="ARBA" id="ARBA00004123"/>
    </source>
</evidence>
<evidence type="ECO:0000256" key="6">
    <source>
        <dbReference type="ARBA" id="ARBA00023306"/>
    </source>
</evidence>
<comment type="subcellular location">
    <subcellularLocation>
        <location evidence="2">Cytoplasm</location>
    </subcellularLocation>
    <subcellularLocation>
        <location evidence="1">Nucleus</location>
    </subcellularLocation>
</comment>
<sequence length="315" mass="34861">MAGKNDRNIWESFIGNIDLVIQQIEGKVFKAVSHEATKLSLAYSKSPRPSNVECESLLAGVEKTLIGLVHIHSKLPKTAGLTLRKQIKQAVQQLVKEMKTLAQTIHTMDTGSPEQLQQTGMVWDGSDKFYLLPQDNKAAVSRVLDQHVPMVDDAHSELTEALNCEEDDDGLDEFLGLENSSSQNDQHWSENDKTVIQYCLGLIKCSKSLLKKARSAVSANGDCRTEMGVVQLDDLAELVERLSPTVDELASCVYPPLRCSVVAQKAADVVKANKEAILFLKQSQLTGEDDQKWVEFLRRANTHNFNKLNAALTGT</sequence>
<name>A0ABY7EU35_MYAAR</name>
<dbReference type="Pfam" id="PF13324">
    <property type="entry name" value="GCIP_N"/>
    <property type="match status" value="1"/>
</dbReference>
<evidence type="ECO:0000256" key="5">
    <source>
        <dbReference type="ARBA" id="ARBA00023242"/>
    </source>
</evidence>